<dbReference type="Proteomes" id="UP001139311">
    <property type="component" value="Unassembled WGS sequence"/>
</dbReference>
<evidence type="ECO:0000313" key="5">
    <source>
        <dbReference type="EMBL" id="MCB4822730.1"/>
    </source>
</evidence>
<feature type="domain" description="N-acetyltransferase" evidence="4">
    <location>
        <begin position="22"/>
        <end position="179"/>
    </location>
</feature>
<protein>
    <submittedName>
        <fullName evidence="5">GNAT family N-acetyltransferase</fullName>
    </submittedName>
</protein>
<gene>
    <name evidence="5" type="ORF">LHA35_13405</name>
</gene>
<proteinExistence type="predicted"/>
<sequence>MTRAGAGPHGHGGADAPPPGQALLRPARDADAEGFIALIGACWAEYPGCILDVDGEVPELRALATWFAGQGGAVWTAERDGRIVGMVGTRPLRSDEAWEVCRMYVAAGERGSGLAARLLERAEAHAREAGAARLVLWSDTRFEQAHRFYEKRSYVRQGAIRVLDDLSKSLEFRYAKPLRGLVVEALDAAAAASAERRLAEILIACVQAGASLSFLPPLAPEAARGFWRKLASDVAAGHRLLLVAWLDGVLAGTVQVDCDTPQNQPHRAAIARLLVDPAARRQGIGRALMLQAEAVAARAGRSLLVLDTVAGSAAEALCRELGWQEAGRIPEYALDAGGRLHPAVLFWKRLT</sequence>
<dbReference type="RefSeq" id="WP_226608780.1">
    <property type="nucleotide sequence ID" value="NZ_JAJAQI010000018.1"/>
</dbReference>
<dbReference type="PANTHER" id="PTHR43877">
    <property type="entry name" value="AMINOALKYLPHOSPHONATE N-ACETYLTRANSFERASE-RELATED-RELATED"/>
    <property type="match status" value="1"/>
</dbReference>
<name>A0A9X1LB15_9PROT</name>
<dbReference type="SUPFAM" id="SSF55729">
    <property type="entry name" value="Acyl-CoA N-acyltransferases (Nat)"/>
    <property type="match status" value="2"/>
</dbReference>
<evidence type="ECO:0000256" key="1">
    <source>
        <dbReference type="ARBA" id="ARBA00022679"/>
    </source>
</evidence>
<evidence type="ECO:0000256" key="2">
    <source>
        <dbReference type="ARBA" id="ARBA00023315"/>
    </source>
</evidence>
<dbReference type="GO" id="GO:0016747">
    <property type="term" value="F:acyltransferase activity, transferring groups other than amino-acyl groups"/>
    <property type="evidence" value="ECO:0007669"/>
    <property type="project" value="InterPro"/>
</dbReference>
<evidence type="ECO:0000259" key="4">
    <source>
        <dbReference type="PROSITE" id="PS51186"/>
    </source>
</evidence>
<organism evidence="5 6">
    <name type="scientific">Roseicella aerolata</name>
    <dbReference type="NCBI Taxonomy" id="2883479"/>
    <lineage>
        <taxon>Bacteria</taxon>
        <taxon>Pseudomonadati</taxon>
        <taxon>Pseudomonadota</taxon>
        <taxon>Alphaproteobacteria</taxon>
        <taxon>Acetobacterales</taxon>
        <taxon>Roseomonadaceae</taxon>
        <taxon>Roseicella</taxon>
    </lineage>
</organism>
<evidence type="ECO:0000313" key="6">
    <source>
        <dbReference type="Proteomes" id="UP001139311"/>
    </source>
</evidence>
<keyword evidence="2" id="KW-0012">Acyltransferase</keyword>
<dbReference type="CDD" id="cd04301">
    <property type="entry name" value="NAT_SF"/>
    <property type="match status" value="2"/>
</dbReference>
<evidence type="ECO:0000256" key="3">
    <source>
        <dbReference type="SAM" id="MobiDB-lite"/>
    </source>
</evidence>
<dbReference type="Pfam" id="PF00583">
    <property type="entry name" value="Acetyltransf_1"/>
    <property type="match status" value="2"/>
</dbReference>
<dbReference type="PROSITE" id="PS51186">
    <property type="entry name" value="GNAT"/>
    <property type="match status" value="2"/>
</dbReference>
<dbReference type="InterPro" id="IPR050832">
    <property type="entry name" value="Bact_Acetyltransf"/>
</dbReference>
<dbReference type="EMBL" id="JAJAQI010000018">
    <property type="protein sequence ID" value="MCB4822730.1"/>
    <property type="molecule type" value="Genomic_DNA"/>
</dbReference>
<dbReference type="PANTHER" id="PTHR43877:SF2">
    <property type="entry name" value="AMINOALKYLPHOSPHONATE N-ACETYLTRANSFERASE-RELATED"/>
    <property type="match status" value="1"/>
</dbReference>
<comment type="caution">
    <text evidence="5">The sequence shown here is derived from an EMBL/GenBank/DDBJ whole genome shotgun (WGS) entry which is preliminary data.</text>
</comment>
<dbReference type="AlphaFoldDB" id="A0A9X1LB15"/>
<dbReference type="InterPro" id="IPR000182">
    <property type="entry name" value="GNAT_dom"/>
</dbReference>
<feature type="domain" description="N-acetyltransferase" evidence="4">
    <location>
        <begin position="201"/>
        <end position="351"/>
    </location>
</feature>
<keyword evidence="6" id="KW-1185">Reference proteome</keyword>
<feature type="region of interest" description="Disordered" evidence="3">
    <location>
        <begin position="1"/>
        <end position="24"/>
    </location>
</feature>
<accession>A0A9X1LB15</accession>
<dbReference type="Gene3D" id="3.40.630.30">
    <property type="match status" value="2"/>
</dbReference>
<keyword evidence="1" id="KW-0808">Transferase</keyword>
<dbReference type="InterPro" id="IPR016181">
    <property type="entry name" value="Acyl_CoA_acyltransferase"/>
</dbReference>
<reference evidence="5" key="1">
    <citation type="submission" date="2021-10" db="EMBL/GenBank/DDBJ databases">
        <title>Roseicella aerolatum sp. nov., isolated from aerosols of e-waste dismantling site.</title>
        <authorList>
            <person name="Qin T."/>
        </authorList>
    </citation>
    <scope>NUCLEOTIDE SEQUENCE</scope>
    <source>
        <strain evidence="5">GB24</strain>
    </source>
</reference>